<dbReference type="GO" id="GO:0004794">
    <property type="term" value="F:threonine deaminase activity"/>
    <property type="evidence" value="ECO:0007669"/>
    <property type="project" value="TreeGrafter"/>
</dbReference>
<keyword evidence="6" id="KW-1185">Reference proteome</keyword>
<dbReference type="Proteomes" id="UP000221369">
    <property type="component" value="Unassembled WGS sequence"/>
</dbReference>
<dbReference type="SUPFAM" id="SSF53686">
    <property type="entry name" value="Tryptophan synthase beta subunit-like PLP-dependent enzymes"/>
    <property type="match status" value="1"/>
</dbReference>
<comment type="caution">
    <text evidence="5">The sequence shown here is derived from an EMBL/GenBank/DDBJ whole genome shotgun (WGS) entry which is preliminary data.</text>
</comment>
<dbReference type="PANTHER" id="PTHR48078:SF6">
    <property type="entry name" value="L-THREONINE DEHYDRATASE CATABOLIC TDCB"/>
    <property type="match status" value="1"/>
</dbReference>
<gene>
    <name evidence="5" type="ORF">ATJ78_0288</name>
</gene>
<protein>
    <submittedName>
        <fullName evidence="5">Threonine synthase</fullName>
    </submittedName>
</protein>
<dbReference type="InterPro" id="IPR036052">
    <property type="entry name" value="TrpB-like_PALP_sf"/>
</dbReference>
<dbReference type="GO" id="GO:0003941">
    <property type="term" value="F:L-serine ammonia-lyase activity"/>
    <property type="evidence" value="ECO:0007669"/>
    <property type="project" value="TreeGrafter"/>
</dbReference>
<proteinExistence type="predicted"/>
<evidence type="ECO:0000259" key="4">
    <source>
        <dbReference type="Pfam" id="PF00291"/>
    </source>
</evidence>
<dbReference type="EMBL" id="PDJE01000001">
    <property type="protein sequence ID" value="PFG29383.1"/>
    <property type="molecule type" value="Genomic_DNA"/>
</dbReference>
<evidence type="ECO:0000256" key="2">
    <source>
        <dbReference type="ARBA" id="ARBA00022898"/>
    </source>
</evidence>
<accession>A0A2A9DS24</accession>
<keyword evidence="3" id="KW-0456">Lyase</keyword>
<dbReference type="GO" id="GO:0006567">
    <property type="term" value="P:L-threonine catabolic process"/>
    <property type="evidence" value="ECO:0007669"/>
    <property type="project" value="TreeGrafter"/>
</dbReference>
<reference evidence="5 6" key="1">
    <citation type="submission" date="2017-10" db="EMBL/GenBank/DDBJ databases">
        <title>Sequencing the genomes of 1000 actinobacteria strains.</title>
        <authorList>
            <person name="Klenk H.-P."/>
        </authorList>
    </citation>
    <scope>NUCLEOTIDE SEQUENCE [LARGE SCALE GENOMIC DNA]</scope>
    <source>
        <strain evidence="5 6">DSM 21798</strain>
    </source>
</reference>
<dbReference type="AlphaFoldDB" id="A0A2A9DS24"/>
<feature type="domain" description="Tryptophan synthase beta chain-like PALP" evidence="4">
    <location>
        <begin position="77"/>
        <end position="374"/>
    </location>
</feature>
<dbReference type="PANTHER" id="PTHR48078">
    <property type="entry name" value="THREONINE DEHYDRATASE, MITOCHONDRIAL-RELATED"/>
    <property type="match status" value="1"/>
</dbReference>
<evidence type="ECO:0000256" key="3">
    <source>
        <dbReference type="ARBA" id="ARBA00023239"/>
    </source>
</evidence>
<keyword evidence="2" id="KW-0663">Pyridoxal phosphate</keyword>
<dbReference type="Pfam" id="PF00291">
    <property type="entry name" value="PALP"/>
    <property type="match status" value="1"/>
</dbReference>
<comment type="cofactor">
    <cofactor evidence="1">
        <name>pyridoxal 5'-phosphate</name>
        <dbReference type="ChEBI" id="CHEBI:597326"/>
    </cofactor>
</comment>
<dbReference type="InterPro" id="IPR050147">
    <property type="entry name" value="Ser/Thr_Dehydratase"/>
</dbReference>
<sequence length="392" mass="40840">MNARLAVPLAYAGIVSSYVDPVDGSTYPLGEPRWRSDAGRPLWIELGSGLGRNDIDTSAHSLWRYRAALPVEIASPITLGEGCTPLIEPSFAGGTPLFKADWMNPTGSFKDRGTSVMLSYLRDRGIRSILEDSSGNGGSSVAGYAAAGGLEATIFAPEATSAAKLAQVQAYGARLELVPGAREQSQNAAIAASGDTAFYASHNWQAFFLQGTKSLAYELWEDLGFRAPDNVIVPVGAGSSLLGCFIGFRELLGAGQITRMPRLYAAQPVNCSPVDASFTAGVDVPVERPVAPTIAEGTAIAHPLRLAQMIRALRETGGATIALAEAEISRALADLCSQGLFVEPTSATAAAAYSRLLSSGAIAPAETTVVLLTGAGLKAAEPVRDIVSAVRS</sequence>
<evidence type="ECO:0000256" key="1">
    <source>
        <dbReference type="ARBA" id="ARBA00001933"/>
    </source>
</evidence>
<organism evidence="5 6">
    <name type="scientific">Paramicrobacterium agarici</name>
    <dbReference type="NCBI Taxonomy" id="630514"/>
    <lineage>
        <taxon>Bacteria</taxon>
        <taxon>Bacillati</taxon>
        <taxon>Actinomycetota</taxon>
        <taxon>Actinomycetes</taxon>
        <taxon>Micrococcales</taxon>
        <taxon>Microbacteriaceae</taxon>
        <taxon>Paramicrobacterium</taxon>
    </lineage>
</organism>
<dbReference type="GO" id="GO:0006565">
    <property type="term" value="P:L-serine catabolic process"/>
    <property type="evidence" value="ECO:0007669"/>
    <property type="project" value="TreeGrafter"/>
</dbReference>
<dbReference type="GO" id="GO:0009097">
    <property type="term" value="P:isoleucine biosynthetic process"/>
    <property type="evidence" value="ECO:0007669"/>
    <property type="project" value="TreeGrafter"/>
</dbReference>
<evidence type="ECO:0000313" key="5">
    <source>
        <dbReference type="EMBL" id="PFG29383.1"/>
    </source>
</evidence>
<dbReference type="InterPro" id="IPR001926">
    <property type="entry name" value="TrpB-like_PALP"/>
</dbReference>
<name>A0A2A9DS24_9MICO</name>
<evidence type="ECO:0000313" key="6">
    <source>
        <dbReference type="Proteomes" id="UP000221369"/>
    </source>
</evidence>
<dbReference type="Gene3D" id="3.40.50.1100">
    <property type="match status" value="2"/>
</dbReference>